<accession>A0A433DES9</accession>
<proteinExistence type="predicted"/>
<keyword evidence="2" id="KW-1185">Reference proteome</keyword>
<name>A0A433DES9_9FUNG</name>
<comment type="caution">
    <text evidence="1">The sequence shown here is derived from an EMBL/GenBank/DDBJ whole genome shotgun (WGS) entry which is preliminary data.</text>
</comment>
<evidence type="ECO:0000313" key="2">
    <source>
        <dbReference type="Proteomes" id="UP000268093"/>
    </source>
</evidence>
<gene>
    <name evidence="1" type="ORF">BC936DRAFT_142768</name>
</gene>
<dbReference type="AlphaFoldDB" id="A0A433DES9"/>
<evidence type="ECO:0000313" key="1">
    <source>
        <dbReference type="EMBL" id="RUP49329.1"/>
    </source>
</evidence>
<sequence length="242" mass="25479">MTSKSRKPNLLTTGVEVAVQEVAVRKVAVQEVVVQEVAVQKVAVQKVVVQEVAVQEVAVQEVAVQEVAVQEVAVQEVGVQEDSASLPTKAPPSALLQTMAPDADDGFVIPFLTETSIQGGIDAGGARSHRSRTGTHHNMRKDKALEHLGSEFILDNVSVILTHLNSTQAALHILFELTPSLHSTAPKTIMKVPSIIAVVALFVAANAAPVDDTAPVTPVEDVAPVAPFEEAALTKPNSTSSI</sequence>
<dbReference type="EMBL" id="RBNI01002395">
    <property type="protein sequence ID" value="RUP49329.1"/>
    <property type="molecule type" value="Genomic_DNA"/>
</dbReference>
<dbReference type="Proteomes" id="UP000268093">
    <property type="component" value="Unassembled WGS sequence"/>
</dbReference>
<protein>
    <submittedName>
        <fullName evidence="1">Uncharacterized protein</fullName>
    </submittedName>
</protein>
<reference evidence="1 2" key="1">
    <citation type="journal article" date="2018" name="New Phytol.">
        <title>Phylogenomics of Endogonaceae and evolution of mycorrhizas within Mucoromycota.</title>
        <authorList>
            <person name="Chang Y."/>
            <person name="Desiro A."/>
            <person name="Na H."/>
            <person name="Sandor L."/>
            <person name="Lipzen A."/>
            <person name="Clum A."/>
            <person name="Barry K."/>
            <person name="Grigoriev I.V."/>
            <person name="Martin F.M."/>
            <person name="Stajich J.E."/>
            <person name="Smith M.E."/>
            <person name="Bonito G."/>
            <person name="Spatafora J.W."/>
        </authorList>
    </citation>
    <scope>NUCLEOTIDE SEQUENCE [LARGE SCALE GENOMIC DNA]</scope>
    <source>
        <strain evidence="1 2">GMNB39</strain>
    </source>
</reference>
<organism evidence="1 2">
    <name type="scientific">Jimgerdemannia flammicorona</name>
    <dbReference type="NCBI Taxonomy" id="994334"/>
    <lineage>
        <taxon>Eukaryota</taxon>
        <taxon>Fungi</taxon>
        <taxon>Fungi incertae sedis</taxon>
        <taxon>Mucoromycota</taxon>
        <taxon>Mucoromycotina</taxon>
        <taxon>Endogonomycetes</taxon>
        <taxon>Endogonales</taxon>
        <taxon>Endogonaceae</taxon>
        <taxon>Jimgerdemannia</taxon>
    </lineage>
</organism>